<reference evidence="2 3" key="1">
    <citation type="submission" date="2020-04" db="EMBL/GenBank/DDBJ databases">
        <title>Zoogloea sp. G-4-1-14 isolated from soil.</title>
        <authorList>
            <person name="Dahal R.H."/>
        </authorList>
    </citation>
    <scope>NUCLEOTIDE SEQUENCE [LARGE SCALE GENOMIC DNA]</scope>
    <source>
        <strain evidence="2 3">G-4-1-14</strain>
    </source>
</reference>
<dbReference type="Proteomes" id="UP000580043">
    <property type="component" value="Unassembled WGS sequence"/>
</dbReference>
<evidence type="ECO:0000256" key="1">
    <source>
        <dbReference type="SAM" id="Phobius"/>
    </source>
</evidence>
<comment type="caution">
    <text evidence="2">The sequence shown here is derived from an EMBL/GenBank/DDBJ whole genome shotgun (WGS) entry which is preliminary data.</text>
</comment>
<keyword evidence="3" id="KW-1185">Reference proteome</keyword>
<dbReference type="AlphaFoldDB" id="A0A848G748"/>
<protein>
    <submittedName>
        <fullName evidence="2">DUF2818 family protein</fullName>
    </submittedName>
</protein>
<keyword evidence="1" id="KW-0472">Membrane</keyword>
<name>A0A848G748_9RHOO</name>
<dbReference type="RefSeq" id="WP_169145087.1">
    <property type="nucleotide sequence ID" value="NZ_JABBGA010000004.1"/>
</dbReference>
<proteinExistence type="predicted"/>
<keyword evidence="1" id="KW-0812">Transmembrane</keyword>
<sequence>MMAGTLGVIALLCVLANLPFFTERRFLGLIPRRNGKSGAVVALEVLILFTSALLVFRGLEMGSYGAAYGQGWEFYVVAACLFAVAGFPGFVRRYLWKESVAV</sequence>
<dbReference type="EMBL" id="JABBGA010000004">
    <property type="protein sequence ID" value="NML25451.1"/>
    <property type="molecule type" value="Genomic_DNA"/>
</dbReference>
<dbReference type="Pfam" id="PF10993">
    <property type="entry name" value="DUF2818"/>
    <property type="match status" value="1"/>
</dbReference>
<organism evidence="2 3">
    <name type="scientific">Zoogloea dura</name>
    <dbReference type="NCBI Taxonomy" id="2728840"/>
    <lineage>
        <taxon>Bacteria</taxon>
        <taxon>Pseudomonadati</taxon>
        <taxon>Pseudomonadota</taxon>
        <taxon>Betaproteobacteria</taxon>
        <taxon>Rhodocyclales</taxon>
        <taxon>Zoogloeaceae</taxon>
        <taxon>Zoogloea</taxon>
    </lineage>
</organism>
<feature type="transmembrane region" description="Helical" evidence="1">
    <location>
        <begin position="40"/>
        <end position="59"/>
    </location>
</feature>
<dbReference type="InterPro" id="IPR016768">
    <property type="entry name" value="UCP019883"/>
</dbReference>
<evidence type="ECO:0000313" key="3">
    <source>
        <dbReference type="Proteomes" id="UP000580043"/>
    </source>
</evidence>
<gene>
    <name evidence="2" type="ORF">HHL15_06835</name>
</gene>
<evidence type="ECO:0000313" key="2">
    <source>
        <dbReference type="EMBL" id="NML25451.1"/>
    </source>
</evidence>
<feature type="transmembrane region" description="Helical" evidence="1">
    <location>
        <begin position="71"/>
        <end position="91"/>
    </location>
</feature>
<keyword evidence="1" id="KW-1133">Transmembrane helix</keyword>
<accession>A0A848G748</accession>